<dbReference type="Gene3D" id="2.60.260.20">
    <property type="entry name" value="Urease metallochaperone UreE, N-terminal domain"/>
    <property type="match status" value="2"/>
</dbReference>
<keyword evidence="2" id="KW-0677">Repeat</keyword>
<dbReference type="CDD" id="cd06257">
    <property type="entry name" value="DnaJ"/>
    <property type="match status" value="1"/>
</dbReference>
<dbReference type="GO" id="GO:0005737">
    <property type="term" value="C:cytoplasm"/>
    <property type="evidence" value="ECO:0007669"/>
    <property type="project" value="TreeGrafter"/>
</dbReference>
<name>A0A381XVK4_9ZZZZ</name>
<dbReference type="InterPro" id="IPR036869">
    <property type="entry name" value="J_dom_sf"/>
</dbReference>
<dbReference type="AlphaFoldDB" id="A0A381XVK4"/>
<dbReference type="FunFam" id="2.60.260.20:FF:000013">
    <property type="entry name" value="DnaJ subfamily B member 11"/>
    <property type="match status" value="1"/>
</dbReference>
<dbReference type="SMART" id="SM00271">
    <property type="entry name" value="DnaJ"/>
    <property type="match status" value="1"/>
</dbReference>
<evidence type="ECO:0000259" key="7">
    <source>
        <dbReference type="PROSITE" id="PS50076"/>
    </source>
</evidence>
<evidence type="ECO:0000313" key="8">
    <source>
        <dbReference type="EMBL" id="SVA68253.1"/>
    </source>
</evidence>
<feature type="region of interest" description="Disordered" evidence="6">
    <location>
        <begin position="21"/>
        <end position="48"/>
    </location>
</feature>
<dbReference type="Pfam" id="PF00226">
    <property type="entry name" value="DnaJ"/>
    <property type="match status" value="1"/>
</dbReference>
<sequence>MPAAGQKDYYRILGVSKDAPSNEIKKAYRKQARQHHPDVNPGDSESEERFKEVAEAYHVLGDKKRRAAYDRGPERFAQEFDLSDFFNQFGHGPSGRQPGGFGNLFDVFSGGGAARGQGYPGAISQAGRDVEIDVQLGFEEALNGVERTVKYALQRGAGGSKTISTKVRIPAGIEDGKKIRVKGRGGPGIGGGPPGNLYLRAQVASHRLFTRKGTDLYLELPVAVYEAGLGATVRVPTLGGSMSIKLPPGTRSGQVIRLSGKGAQRPKPNDQKKCGDLFVSIRIELPGELDQGSTALLEQFERDHPYDPRRDIK</sequence>
<evidence type="ECO:0000256" key="1">
    <source>
        <dbReference type="ARBA" id="ARBA00022723"/>
    </source>
</evidence>
<dbReference type="EMBL" id="UINC01016385">
    <property type="protein sequence ID" value="SVA68253.1"/>
    <property type="molecule type" value="Genomic_DNA"/>
</dbReference>
<dbReference type="CDD" id="cd10747">
    <property type="entry name" value="DnaJ_C"/>
    <property type="match status" value="1"/>
</dbReference>
<keyword evidence="3" id="KW-0863">Zinc-finger</keyword>
<dbReference type="PRINTS" id="PR00625">
    <property type="entry name" value="JDOMAIN"/>
</dbReference>
<dbReference type="InterPro" id="IPR001623">
    <property type="entry name" value="DnaJ_domain"/>
</dbReference>
<dbReference type="Pfam" id="PF01556">
    <property type="entry name" value="DnaJ_C"/>
    <property type="match status" value="1"/>
</dbReference>
<feature type="domain" description="J" evidence="7">
    <location>
        <begin position="8"/>
        <end position="73"/>
    </location>
</feature>
<dbReference type="PANTHER" id="PTHR43096:SF52">
    <property type="entry name" value="DNAJ HOMOLOG 1, MITOCHONDRIAL-RELATED"/>
    <property type="match status" value="1"/>
</dbReference>
<proteinExistence type="predicted"/>
<protein>
    <recommendedName>
        <fullName evidence="7">J domain-containing protein</fullName>
    </recommendedName>
</protein>
<evidence type="ECO:0000256" key="5">
    <source>
        <dbReference type="ARBA" id="ARBA00023186"/>
    </source>
</evidence>
<dbReference type="GO" id="GO:0042026">
    <property type="term" value="P:protein refolding"/>
    <property type="evidence" value="ECO:0007669"/>
    <property type="project" value="TreeGrafter"/>
</dbReference>
<dbReference type="SUPFAM" id="SSF49493">
    <property type="entry name" value="HSP40/DnaJ peptide-binding domain"/>
    <property type="match status" value="2"/>
</dbReference>
<keyword evidence="4" id="KW-0862">Zinc</keyword>
<dbReference type="PROSITE" id="PS50076">
    <property type="entry name" value="DNAJ_2"/>
    <property type="match status" value="1"/>
</dbReference>
<feature type="compositionally biased region" description="Basic and acidic residues" evidence="6">
    <location>
        <begin position="299"/>
        <end position="313"/>
    </location>
</feature>
<dbReference type="InterPro" id="IPR008971">
    <property type="entry name" value="HSP40/DnaJ_pept-bd"/>
</dbReference>
<reference evidence="8" key="1">
    <citation type="submission" date="2018-05" db="EMBL/GenBank/DDBJ databases">
        <authorList>
            <person name="Lanie J.A."/>
            <person name="Ng W.-L."/>
            <person name="Kazmierczak K.M."/>
            <person name="Andrzejewski T.M."/>
            <person name="Davidsen T.M."/>
            <person name="Wayne K.J."/>
            <person name="Tettelin H."/>
            <person name="Glass J.I."/>
            <person name="Rusch D."/>
            <person name="Podicherti R."/>
            <person name="Tsui H.-C.T."/>
            <person name="Winkler M.E."/>
        </authorList>
    </citation>
    <scope>NUCLEOTIDE SEQUENCE</scope>
</reference>
<dbReference type="InterPro" id="IPR002939">
    <property type="entry name" value="DnaJ_C"/>
</dbReference>
<feature type="region of interest" description="Disordered" evidence="6">
    <location>
        <begin position="294"/>
        <end position="313"/>
    </location>
</feature>
<accession>A0A381XVK4</accession>
<dbReference type="FunFam" id="2.60.260.20:FF:000009">
    <property type="entry name" value="Putative Mitochondrial DnaJ chaperone"/>
    <property type="match status" value="1"/>
</dbReference>
<dbReference type="GO" id="GO:0008270">
    <property type="term" value="F:zinc ion binding"/>
    <property type="evidence" value="ECO:0007669"/>
    <property type="project" value="UniProtKB-KW"/>
</dbReference>
<dbReference type="Gene3D" id="1.10.287.110">
    <property type="entry name" value="DnaJ domain"/>
    <property type="match status" value="1"/>
</dbReference>
<evidence type="ECO:0000256" key="2">
    <source>
        <dbReference type="ARBA" id="ARBA00022737"/>
    </source>
</evidence>
<organism evidence="8">
    <name type="scientific">marine metagenome</name>
    <dbReference type="NCBI Taxonomy" id="408172"/>
    <lineage>
        <taxon>unclassified sequences</taxon>
        <taxon>metagenomes</taxon>
        <taxon>ecological metagenomes</taxon>
    </lineage>
</organism>
<dbReference type="SUPFAM" id="SSF46565">
    <property type="entry name" value="Chaperone J-domain"/>
    <property type="match status" value="1"/>
</dbReference>
<evidence type="ECO:0000256" key="3">
    <source>
        <dbReference type="ARBA" id="ARBA00022771"/>
    </source>
</evidence>
<dbReference type="PANTHER" id="PTHR43096">
    <property type="entry name" value="DNAJ HOMOLOG 1, MITOCHONDRIAL-RELATED"/>
    <property type="match status" value="1"/>
</dbReference>
<keyword evidence="5" id="KW-0143">Chaperone</keyword>
<gene>
    <name evidence="8" type="ORF">METZ01_LOCUS121107</name>
</gene>
<evidence type="ECO:0000256" key="4">
    <source>
        <dbReference type="ARBA" id="ARBA00022833"/>
    </source>
</evidence>
<keyword evidence="1" id="KW-0479">Metal-binding</keyword>
<evidence type="ECO:0000256" key="6">
    <source>
        <dbReference type="SAM" id="MobiDB-lite"/>
    </source>
</evidence>
<dbReference type="GO" id="GO:0051082">
    <property type="term" value="F:unfolded protein binding"/>
    <property type="evidence" value="ECO:0007669"/>
    <property type="project" value="InterPro"/>
</dbReference>